<dbReference type="Proteomes" id="UP001515480">
    <property type="component" value="Unassembled WGS sequence"/>
</dbReference>
<name>A0AB34J0L6_PRYPA</name>
<organism evidence="1 2">
    <name type="scientific">Prymnesium parvum</name>
    <name type="common">Toxic golden alga</name>
    <dbReference type="NCBI Taxonomy" id="97485"/>
    <lineage>
        <taxon>Eukaryota</taxon>
        <taxon>Haptista</taxon>
        <taxon>Haptophyta</taxon>
        <taxon>Prymnesiophyceae</taxon>
        <taxon>Prymnesiales</taxon>
        <taxon>Prymnesiaceae</taxon>
        <taxon>Prymnesium</taxon>
    </lineage>
</organism>
<dbReference type="EMBL" id="JBGBPQ010000015">
    <property type="protein sequence ID" value="KAL1510248.1"/>
    <property type="molecule type" value="Genomic_DNA"/>
</dbReference>
<evidence type="ECO:0000313" key="2">
    <source>
        <dbReference type="Proteomes" id="UP001515480"/>
    </source>
</evidence>
<keyword evidence="2" id="KW-1185">Reference proteome</keyword>
<comment type="caution">
    <text evidence="1">The sequence shown here is derived from an EMBL/GenBank/DDBJ whole genome shotgun (WGS) entry which is preliminary data.</text>
</comment>
<proteinExistence type="predicted"/>
<evidence type="ECO:0000313" key="1">
    <source>
        <dbReference type="EMBL" id="KAL1510248.1"/>
    </source>
</evidence>
<dbReference type="AlphaFoldDB" id="A0AB34J0L6"/>
<gene>
    <name evidence="1" type="ORF">AB1Y20_006572</name>
</gene>
<protein>
    <submittedName>
        <fullName evidence="1">Uncharacterized protein</fullName>
    </submittedName>
</protein>
<reference evidence="1 2" key="1">
    <citation type="journal article" date="2024" name="Science">
        <title>Giant polyketide synthase enzymes in the biosynthesis of giant marine polyether toxins.</title>
        <authorList>
            <person name="Fallon T.R."/>
            <person name="Shende V.V."/>
            <person name="Wierzbicki I.H."/>
            <person name="Pendleton A.L."/>
            <person name="Watervoot N.F."/>
            <person name="Auber R.P."/>
            <person name="Gonzalez D.J."/>
            <person name="Wisecaver J.H."/>
            <person name="Moore B.S."/>
        </authorList>
    </citation>
    <scope>NUCLEOTIDE SEQUENCE [LARGE SCALE GENOMIC DNA]</scope>
    <source>
        <strain evidence="1 2">12B1</strain>
    </source>
</reference>
<accession>A0AB34J0L6</accession>
<sequence length="127" mass="14241">MRALFRLADDKEHCNNKLLWQPPPRAEDGSRPRWLLVRGVAPGEEPKLLSLINCVRRAQQRYGAERRDHEVAWALLDCTRRAAPWHKSGATLATLMQTCRAARRSHIYKGSQAVLQFILGGAGDGAS</sequence>